<feature type="non-terminal residue" evidence="11">
    <location>
        <position position="1"/>
    </location>
</feature>
<reference evidence="11" key="2">
    <citation type="journal article" date="2014" name="Mol. Biochem. Parasitol.">
        <title>Capturing the variant surface glycoprotein repertoire (the VSGnome) of Trypanosoma brucei Lister 427.</title>
        <authorList>
            <person name="Cross G.A."/>
            <person name="Kim H.S."/>
            <person name="Wickstead B."/>
        </authorList>
    </citation>
    <scope>NUCLEOTIDE SEQUENCE</scope>
    <source>
        <strain evidence="11">Lister 427</strain>
    </source>
</reference>
<feature type="domain" description="Trypanosome variant surface glycoprotein B-type N-terminal" evidence="10">
    <location>
        <begin position="9"/>
        <end position="162"/>
    </location>
</feature>
<evidence type="ECO:0000256" key="6">
    <source>
        <dbReference type="ARBA" id="ARBA00023136"/>
    </source>
</evidence>
<dbReference type="AlphaFoldDB" id="M4STU3"/>
<keyword evidence="4" id="KW-0336">GPI-anchor</keyword>
<keyword evidence="5" id="KW-0732">Signal</keyword>
<keyword evidence="3" id="KW-1003">Cell membrane</keyword>
<evidence type="ECO:0000256" key="7">
    <source>
        <dbReference type="ARBA" id="ARBA00023180"/>
    </source>
</evidence>
<feature type="region of interest" description="Disordered" evidence="9">
    <location>
        <begin position="235"/>
        <end position="257"/>
    </location>
</feature>
<dbReference type="EMBL" id="KC612297">
    <property type="protein sequence ID" value="AGH59728.1"/>
    <property type="molecule type" value="Genomic_DNA"/>
</dbReference>
<keyword evidence="8" id="KW-0449">Lipoprotein</keyword>
<dbReference type="GO" id="GO:0005886">
    <property type="term" value="C:plasma membrane"/>
    <property type="evidence" value="ECO:0007669"/>
    <property type="project" value="UniProtKB-SubCell"/>
</dbReference>
<sequence length="272" mass="29620">EADGATLRGAGKRLGSDTVCLCSHDSTNAYEKRCIGFGGSATITHSNAAAAAQKYAGLAATCKPLRIEVLSAANLTAAQHQFTDLLGSNTEEEDHKAVLYGTPESGNNCDSSNSAGCITYKSVADSSPYNIPWMRQLSAAKRLIDQRAANVPHDAQMLANLKMLLRVASQENLADLQRGEETNLQQTRGDDKRKKQTENKEKECDSADTNKVKYKGLDDKGCFFNTNTNKCKFKNSVKEKIEKEKQEKGGKDGKREKKYAGKLEDACKKEAG</sequence>
<evidence type="ECO:0000256" key="3">
    <source>
        <dbReference type="ARBA" id="ARBA00022475"/>
    </source>
</evidence>
<protein>
    <submittedName>
        <fullName evidence="11">Variant surface glycoprotein 3705</fullName>
    </submittedName>
</protein>
<keyword evidence="7" id="KW-0325">Glycoprotein</keyword>
<name>M4STU3_9TRYP</name>
<evidence type="ECO:0000313" key="11">
    <source>
        <dbReference type="EMBL" id="AGH59728.1"/>
    </source>
</evidence>
<dbReference type="InterPro" id="IPR025932">
    <property type="entry name" value="Trypano_VSG_B_N_dom"/>
</dbReference>
<feature type="compositionally biased region" description="Basic and acidic residues" evidence="9">
    <location>
        <begin position="188"/>
        <end position="207"/>
    </location>
</feature>
<comment type="function">
    <text evidence="1">VSG forms a coat on the surface of the parasite. The trypanosome evades the immune response of the host by expressing a series of antigenically distinct VSGs from an estimated 1000 VSG genes.</text>
</comment>
<comment type="subcellular location">
    <subcellularLocation>
        <location evidence="2">Cell membrane</location>
        <topology evidence="2">Lipid-anchor</topology>
        <topology evidence="2">GPI-anchor</topology>
    </subcellularLocation>
</comment>
<evidence type="ECO:0000256" key="9">
    <source>
        <dbReference type="SAM" id="MobiDB-lite"/>
    </source>
</evidence>
<organism evidence="11">
    <name type="scientific">Trypanosoma brucei</name>
    <dbReference type="NCBI Taxonomy" id="5691"/>
    <lineage>
        <taxon>Eukaryota</taxon>
        <taxon>Discoba</taxon>
        <taxon>Euglenozoa</taxon>
        <taxon>Kinetoplastea</taxon>
        <taxon>Metakinetoplastina</taxon>
        <taxon>Trypanosomatida</taxon>
        <taxon>Trypanosomatidae</taxon>
        <taxon>Trypanosoma</taxon>
    </lineage>
</organism>
<dbReference type="Pfam" id="PF13206">
    <property type="entry name" value="VSG_B"/>
    <property type="match status" value="1"/>
</dbReference>
<feature type="region of interest" description="Disordered" evidence="9">
    <location>
        <begin position="176"/>
        <end position="207"/>
    </location>
</feature>
<reference evidence="11" key="1">
    <citation type="submission" date="2013-02" db="EMBL/GenBank/DDBJ databases">
        <authorList>
            <person name="Cross G.A.M."/>
            <person name="Kim H.-S."/>
            <person name="Wickstead B."/>
        </authorList>
    </citation>
    <scope>NUCLEOTIDE SEQUENCE</scope>
    <source>
        <strain evidence="11">Lister 427</strain>
    </source>
</reference>
<evidence type="ECO:0000256" key="2">
    <source>
        <dbReference type="ARBA" id="ARBA00004609"/>
    </source>
</evidence>
<accession>M4STU3</accession>
<evidence type="ECO:0000256" key="4">
    <source>
        <dbReference type="ARBA" id="ARBA00022622"/>
    </source>
</evidence>
<feature type="compositionally biased region" description="Basic and acidic residues" evidence="9">
    <location>
        <begin position="236"/>
        <end position="257"/>
    </location>
</feature>
<evidence type="ECO:0000259" key="10">
    <source>
        <dbReference type="Pfam" id="PF13206"/>
    </source>
</evidence>
<proteinExistence type="predicted"/>
<dbReference type="GO" id="GO:0098552">
    <property type="term" value="C:side of membrane"/>
    <property type="evidence" value="ECO:0007669"/>
    <property type="project" value="UniProtKB-KW"/>
</dbReference>
<evidence type="ECO:0000256" key="5">
    <source>
        <dbReference type="ARBA" id="ARBA00022729"/>
    </source>
</evidence>
<keyword evidence="6" id="KW-0472">Membrane</keyword>
<evidence type="ECO:0000256" key="1">
    <source>
        <dbReference type="ARBA" id="ARBA00002523"/>
    </source>
</evidence>
<evidence type="ECO:0000256" key="8">
    <source>
        <dbReference type="ARBA" id="ARBA00023288"/>
    </source>
</evidence>